<name>A0A1I3VX87_9RHOB</name>
<proteinExistence type="predicted"/>
<keyword evidence="2" id="KW-0472">Membrane</keyword>
<gene>
    <name evidence="3" type="ORF">SAMN04488138_11841</name>
</gene>
<dbReference type="AlphaFoldDB" id="A0A1I3VX87"/>
<keyword evidence="4" id="KW-1185">Reference proteome</keyword>
<dbReference type="EMBL" id="FORY01000018">
    <property type="protein sequence ID" value="SFJ99792.1"/>
    <property type="molecule type" value="Genomic_DNA"/>
</dbReference>
<sequence length="122" mass="13639">MAERRMPLYLARASYRRRRLIDALRLLPFLMFGLWLLPLLWGGEGTNRPLGAGSRAFVHVFVVWALGLIASAWLARYLRREAVPLETIVQDEASQDTVSQDGATHSEAAQVPDRSDGEDASC</sequence>
<accession>A0A1I3VX87</accession>
<protein>
    <recommendedName>
        <fullName evidence="5">Transmembrane protein</fullName>
    </recommendedName>
</protein>
<feature type="compositionally biased region" description="Basic and acidic residues" evidence="1">
    <location>
        <begin position="113"/>
        <end position="122"/>
    </location>
</feature>
<dbReference type="RefSeq" id="WP_066601645.1">
    <property type="nucleotide sequence ID" value="NZ_FORY01000018.1"/>
</dbReference>
<evidence type="ECO:0008006" key="5">
    <source>
        <dbReference type="Google" id="ProtNLM"/>
    </source>
</evidence>
<organism evidence="3 4">
    <name type="scientific">Celeribacter halophilus</name>
    <dbReference type="NCBI Taxonomy" id="576117"/>
    <lineage>
        <taxon>Bacteria</taxon>
        <taxon>Pseudomonadati</taxon>
        <taxon>Pseudomonadota</taxon>
        <taxon>Alphaproteobacteria</taxon>
        <taxon>Rhodobacterales</taxon>
        <taxon>Roseobacteraceae</taxon>
        <taxon>Celeribacter</taxon>
    </lineage>
</organism>
<keyword evidence="2" id="KW-0812">Transmembrane</keyword>
<reference evidence="3 4" key="1">
    <citation type="submission" date="2016-10" db="EMBL/GenBank/DDBJ databases">
        <authorList>
            <person name="de Groot N.N."/>
        </authorList>
    </citation>
    <scope>NUCLEOTIDE SEQUENCE [LARGE SCALE GENOMIC DNA]</scope>
    <source>
        <strain evidence="3 4">CGMCC 1.8891</strain>
    </source>
</reference>
<evidence type="ECO:0000313" key="4">
    <source>
        <dbReference type="Proteomes" id="UP000183299"/>
    </source>
</evidence>
<feature type="transmembrane region" description="Helical" evidence="2">
    <location>
        <begin position="56"/>
        <end position="75"/>
    </location>
</feature>
<evidence type="ECO:0000256" key="2">
    <source>
        <dbReference type="SAM" id="Phobius"/>
    </source>
</evidence>
<evidence type="ECO:0000313" key="3">
    <source>
        <dbReference type="EMBL" id="SFJ99792.1"/>
    </source>
</evidence>
<feature type="region of interest" description="Disordered" evidence="1">
    <location>
        <begin position="93"/>
        <end position="122"/>
    </location>
</feature>
<evidence type="ECO:0000256" key="1">
    <source>
        <dbReference type="SAM" id="MobiDB-lite"/>
    </source>
</evidence>
<feature type="transmembrane region" description="Helical" evidence="2">
    <location>
        <begin position="20"/>
        <end position="41"/>
    </location>
</feature>
<dbReference type="GeneID" id="98667217"/>
<keyword evidence="2" id="KW-1133">Transmembrane helix</keyword>
<dbReference type="STRING" id="576117.SAMN04488138_11841"/>
<dbReference type="Proteomes" id="UP000183299">
    <property type="component" value="Unassembled WGS sequence"/>
</dbReference>